<dbReference type="EMBL" id="MNCJ02000326">
    <property type="protein sequence ID" value="KAF5783398.1"/>
    <property type="molecule type" value="Genomic_DNA"/>
</dbReference>
<name>A0A9K3N1U7_HELAN</name>
<reference evidence="1" key="2">
    <citation type="submission" date="2020-06" db="EMBL/GenBank/DDBJ databases">
        <title>Helianthus annuus Genome sequencing and assembly Release 2.</title>
        <authorList>
            <person name="Gouzy J."/>
            <person name="Langlade N."/>
            <person name="Munos S."/>
        </authorList>
    </citation>
    <scope>NUCLEOTIDE SEQUENCE</scope>
    <source>
        <tissue evidence="1">Leaves</tissue>
    </source>
</reference>
<evidence type="ECO:0000313" key="2">
    <source>
        <dbReference type="Proteomes" id="UP000215914"/>
    </source>
</evidence>
<keyword evidence="2" id="KW-1185">Reference proteome</keyword>
<dbReference type="Gramene" id="mRNA:HanXRQr2_Chr11g0507461">
    <property type="protein sequence ID" value="mRNA:HanXRQr2_Chr11g0507461"/>
    <property type="gene ID" value="HanXRQr2_Chr11g0507461"/>
</dbReference>
<sequence length="93" mass="11308">MRYAYTQMHRFEDEFPDIFRLCIDDEVAGGRSIFKMYHWRKPAGILNPLRKTNCLLLNYKTYVWRQHGTLLSVFSIQNNGWLIKGFFFFQMLY</sequence>
<proteinExistence type="predicted"/>
<gene>
    <name evidence="1" type="ORF">HanXRQr2_Chr11g0507461</name>
</gene>
<organism evidence="1 2">
    <name type="scientific">Helianthus annuus</name>
    <name type="common">Common sunflower</name>
    <dbReference type="NCBI Taxonomy" id="4232"/>
    <lineage>
        <taxon>Eukaryota</taxon>
        <taxon>Viridiplantae</taxon>
        <taxon>Streptophyta</taxon>
        <taxon>Embryophyta</taxon>
        <taxon>Tracheophyta</taxon>
        <taxon>Spermatophyta</taxon>
        <taxon>Magnoliopsida</taxon>
        <taxon>eudicotyledons</taxon>
        <taxon>Gunneridae</taxon>
        <taxon>Pentapetalae</taxon>
        <taxon>asterids</taxon>
        <taxon>campanulids</taxon>
        <taxon>Asterales</taxon>
        <taxon>Asteraceae</taxon>
        <taxon>Asteroideae</taxon>
        <taxon>Heliantheae alliance</taxon>
        <taxon>Heliantheae</taxon>
        <taxon>Helianthus</taxon>
    </lineage>
</organism>
<dbReference type="Proteomes" id="UP000215914">
    <property type="component" value="Unassembled WGS sequence"/>
</dbReference>
<reference evidence="1" key="1">
    <citation type="journal article" date="2017" name="Nature">
        <title>The sunflower genome provides insights into oil metabolism, flowering and Asterid evolution.</title>
        <authorList>
            <person name="Badouin H."/>
            <person name="Gouzy J."/>
            <person name="Grassa C.J."/>
            <person name="Murat F."/>
            <person name="Staton S.E."/>
            <person name="Cottret L."/>
            <person name="Lelandais-Briere C."/>
            <person name="Owens G.L."/>
            <person name="Carrere S."/>
            <person name="Mayjonade B."/>
            <person name="Legrand L."/>
            <person name="Gill N."/>
            <person name="Kane N.C."/>
            <person name="Bowers J.E."/>
            <person name="Hubner S."/>
            <person name="Bellec A."/>
            <person name="Berard A."/>
            <person name="Berges H."/>
            <person name="Blanchet N."/>
            <person name="Boniface M.C."/>
            <person name="Brunel D."/>
            <person name="Catrice O."/>
            <person name="Chaidir N."/>
            <person name="Claudel C."/>
            <person name="Donnadieu C."/>
            <person name="Faraut T."/>
            <person name="Fievet G."/>
            <person name="Helmstetter N."/>
            <person name="King M."/>
            <person name="Knapp S.J."/>
            <person name="Lai Z."/>
            <person name="Le Paslier M.C."/>
            <person name="Lippi Y."/>
            <person name="Lorenzon L."/>
            <person name="Mandel J.R."/>
            <person name="Marage G."/>
            <person name="Marchand G."/>
            <person name="Marquand E."/>
            <person name="Bret-Mestries E."/>
            <person name="Morien E."/>
            <person name="Nambeesan S."/>
            <person name="Nguyen T."/>
            <person name="Pegot-Espagnet P."/>
            <person name="Pouilly N."/>
            <person name="Raftis F."/>
            <person name="Sallet E."/>
            <person name="Schiex T."/>
            <person name="Thomas J."/>
            <person name="Vandecasteele C."/>
            <person name="Vares D."/>
            <person name="Vear F."/>
            <person name="Vautrin S."/>
            <person name="Crespi M."/>
            <person name="Mangin B."/>
            <person name="Burke J.M."/>
            <person name="Salse J."/>
            <person name="Munos S."/>
            <person name="Vincourt P."/>
            <person name="Rieseberg L.H."/>
            <person name="Langlade N.B."/>
        </authorList>
    </citation>
    <scope>NUCLEOTIDE SEQUENCE</scope>
    <source>
        <tissue evidence="1">Leaves</tissue>
    </source>
</reference>
<accession>A0A9K3N1U7</accession>
<comment type="caution">
    <text evidence="1">The sequence shown here is derived from an EMBL/GenBank/DDBJ whole genome shotgun (WGS) entry which is preliminary data.</text>
</comment>
<dbReference type="AlphaFoldDB" id="A0A9K3N1U7"/>
<evidence type="ECO:0000313" key="1">
    <source>
        <dbReference type="EMBL" id="KAF5783398.1"/>
    </source>
</evidence>
<protein>
    <submittedName>
        <fullName evidence="1">Uncharacterized protein</fullName>
    </submittedName>
</protein>